<keyword evidence="5" id="KW-0496">Mitochondrion</keyword>
<name>A0ABR1VCI3_9PEZI</name>
<dbReference type="Pfam" id="PF09812">
    <property type="entry name" value="MRP-L28"/>
    <property type="match status" value="1"/>
</dbReference>
<dbReference type="RefSeq" id="XP_066716204.1">
    <property type="nucleotide sequence ID" value="XM_066856935.1"/>
</dbReference>
<evidence type="ECO:0000256" key="5">
    <source>
        <dbReference type="ARBA" id="ARBA00023128"/>
    </source>
</evidence>
<evidence type="ECO:0000313" key="10">
    <source>
        <dbReference type="Proteomes" id="UP001480595"/>
    </source>
</evidence>
<dbReference type="GeneID" id="92089998"/>
<reference evidence="9 10" key="1">
    <citation type="submission" date="2023-01" db="EMBL/GenBank/DDBJ databases">
        <title>Analysis of 21 Apiospora genomes using comparative genomics revels a genus with tremendous synthesis potential of carbohydrate active enzymes and secondary metabolites.</title>
        <authorList>
            <person name="Sorensen T."/>
        </authorList>
    </citation>
    <scope>NUCLEOTIDE SEQUENCE [LARGE SCALE GENOMIC DNA]</scope>
    <source>
        <strain evidence="9 10">CBS 135458</strain>
    </source>
</reference>
<evidence type="ECO:0000256" key="6">
    <source>
        <dbReference type="ARBA" id="ARBA00023274"/>
    </source>
</evidence>
<organism evidence="9 10">
    <name type="scientific">Apiospora phragmitis</name>
    <dbReference type="NCBI Taxonomy" id="2905665"/>
    <lineage>
        <taxon>Eukaryota</taxon>
        <taxon>Fungi</taxon>
        <taxon>Dikarya</taxon>
        <taxon>Ascomycota</taxon>
        <taxon>Pezizomycotina</taxon>
        <taxon>Sordariomycetes</taxon>
        <taxon>Xylariomycetidae</taxon>
        <taxon>Amphisphaeriales</taxon>
        <taxon>Apiosporaceae</taxon>
        <taxon>Apiospora</taxon>
    </lineage>
</organism>
<sequence length="193" mass="22178">MATSLRSLFSSLSLSNAPTNACQRIFNNGFVSSSIRSSTANALTPQRRSFSATSPATAKADKSSKKKKKGKGDERDPRIINLKVSNPRKVPAPLRFARNRALRHWTIHRAWLLFQRKEREREEKELARLYKSMHSACEELRKTSGPGIQEEGYLYRVAMEKKGIFKHHNFPIEYARPQVETPAREAWNHGWTR</sequence>
<dbReference type="PANTHER" id="PTHR39150:SF1">
    <property type="entry name" value="LARGE RIBOSOMAL SUBUNIT PROTEIN ML40"/>
    <property type="match status" value="1"/>
</dbReference>
<keyword evidence="6" id="KW-0687">Ribonucleoprotein</keyword>
<dbReference type="Proteomes" id="UP001480595">
    <property type="component" value="Unassembled WGS sequence"/>
</dbReference>
<evidence type="ECO:0000256" key="2">
    <source>
        <dbReference type="ARBA" id="ARBA00009360"/>
    </source>
</evidence>
<dbReference type="Gene3D" id="6.10.250.3440">
    <property type="match status" value="1"/>
</dbReference>
<evidence type="ECO:0000256" key="7">
    <source>
        <dbReference type="ARBA" id="ARBA00035192"/>
    </source>
</evidence>
<dbReference type="InterPro" id="IPR042831">
    <property type="entry name" value="Ribosomal_mL40_fung"/>
</dbReference>
<keyword evidence="3" id="KW-0809">Transit peptide</keyword>
<accession>A0ABR1VCI3</accession>
<evidence type="ECO:0000313" key="9">
    <source>
        <dbReference type="EMBL" id="KAK8068910.1"/>
    </source>
</evidence>
<comment type="subcellular location">
    <subcellularLocation>
        <location evidence="1">Mitochondrion</location>
    </subcellularLocation>
</comment>
<dbReference type="EMBL" id="JAQQWL010000006">
    <property type="protein sequence ID" value="KAK8068910.1"/>
    <property type="molecule type" value="Genomic_DNA"/>
</dbReference>
<comment type="similarity">
    <text evidence="2">Belongs to the mitochondrion-specific ribosomal protein mL40 family.</text>
</comment>
<feature type="compositionally biased region" description="Polar residues" evidence="8">
    <location>
        <begin position="41"/>
        <end position="56"/>
    </location>
</feature>
<keyword evidence="10" id="KW-1185">Reference proteome</keyword>
<gene>
    <name evidence="9" type="ORF">PG994_005526</name>
</gene>
<dbReference type="PANTHER" id="PTHR39150">
    <property type="entry name" value="54S RIBOSOMAL PROTEIN L28, MITOCHONDRIAL"/>
    <property type="match status" value="1"/>
</dbReference>
<proteinExistence type="inferred from homology"/>
<feature type="region of interest" description="Disordered" evidence="8">
    <location>
        <begin position="41"/>
        <end position="79"/>
    </location>
</feature>
<evidence type="ECO:0000256" key="3">
    <source>
        <dbReference type="ARBA" id="ARBA00022946"/>
    </source>
</evidence>
<keyword evidence="4" id="KW-0689">Ribosomal protein</keyword>
<dbReference type="InterPro" id="IPR019192">
    <property type="entry name" value="Ribosomal_mL40"/>
</dbReference>
<protein>
    <recommendedName>
        <fullName evidence="7">Large ribosomal subunit protein mL40</fullName>
    </recommendedName>
</protein>
<evidence type="ECO:0000256" key="8">
    <source>
        <dbReference type="SAM" id="MobiDB-lite"/>
    </source>
</evidence>
<evidence type="ECO:0000256" key="4">
    <source>
        <dbReference type="ARBA" id="ARBA00022980"/>
    </source>
</evidence>
<evidence type="ECO:0000256" key="1">
    <source>
        <dbReference type="ARBA" id="ARBA00004173"/>
    </source>
</evidence>
<comment type="caution">
    <text evidence="9">The sequence shown here is derived from an EMBL/GenBank/DDBJ whole genome shotgun (WGS) entry which is preliminary data.</text>
</comment>